<proteinExistence type="predicted"/>
<evidence type="ECO:0000313" key="1">
    <source>
        <dbReference type="EnsemblPlants" id="Kaladp0062s0187.1.v1.1.CDS.1"/>
    </source>
</evidence>
<dbReference type="EnsemblPlants" id="Kaladp0062s0187.1.v1.1">
    <property type="protein sequence ID" value="Kaladp0062s0187.1.v1.1.CDS.1"/>
    <property type="gene ID" value="Kaladp0062s0187.v1.1"/>
</dbReference>
<name>A0A7N0UEP6_KALFE</name>
<dbReference type="Gramene" id="Kaladp0062s0187.1.v1.1">
    <property type="protein sequence ID" value="Kaladp0062s0187.1.v1.1.CDS.1"/>
    <property type="gene ID" value="Kaladp0062s0187.v1.1"/>
</dbReference>
<sequence length="384" mass="43113">MGTSATAAAMAPLLLRNLITTIFISADKSLHTLSTKFKLLQFIRHLLTSFFLYFLRILPYALNPPRHTHHPKAPKPDAFEKKSTNVVDSGIGRALSQLLLIVNDIPVSSRKYEVVRSMAERIVEDNNREGLETLREVNRKVLSAAFERTLRRLENAALSEERGDLGFRFGPLQAEFYYLGKCLKALRYVGDAAWARVVKPRSFDAAAESSAGGGGSAEKLAAEALWLAEKLAACGYVEEAVRQWGSASSLAWMSLMAEPRLQSSLTKVSAFLLKQDGDLGKDAEPLVDDQNLRQMKMKMLISWLPLLCRGSIGTDAPVLSAWERAELERILEVMIDELDCVEDQEKVLSLWLHHFTYSPSSDWPNLRECYARWCAASRKRLLLQ</sequence>
<dbReference type="OMA" id="KMEACGC"/>
<reference evidence="1" key="1">
    <citation type="submission" date="2021-01" db="UniProtKB">
        <authorList>
            <consortium name="EnsemblPlants"/>
        </authorList>
    </citation>
    <scope>IDENTIFICATION</scope>
</reference>
<dbReference type="Proteomes" id="UP000594263">
    <property type="component" value="Unplaced"/>
</dbReference>
<evidence type="ECO:0000313" key="2">
    <source>
        <dbReference type="Proteomes" id="UP000594263"/>
    </source>
</evidence>
<dbReference type="PANTHER" id="PTHR31060">
    <property type="entry name" value="OSJNBA0011J08.25 PROTEIN-RELATED"/>
    <property type="match status" value="1"/>
</dbReference>
<dbReference type="InterPro" id="IPR038920">
    <property type="entry name" value="At3g05675-like"/>
</dbReference>
<dbReference type="GO" id="GO:0016567">
    <property type="term" value="P:protein ubiquitination"/>
    <property type="evidence" value="ECO:0007669"/>
    <property type="project" value="UniProtKB-UniPathway"/>
</dbReference>
<accession>A0A7N0UEP6</accession>
<protein>
    <submittedName>
        <fullName evidence="1">Uncharacterized protein</fullName>
    </submittedName>
</protein>
<keyword evidence="2" id="KW-1185">Reference proteome</keyword>
<dbReference type="AlphaFoldDB" id="A0A7N0UEP6"/>
<dbReference type="UniPathway" id="UPA00143"/>
<dbReference type="PANTHER" id="PTHR31060:SF4">
    <property type="entry name" value="1,8-CINEOLE SYNTHASE"/>
    <property type="match status" value="1"/>
</dbReference>
<organism evidence="1 2">
    <name type="scientific">Kalanchoe fedtschenkoi</name>
    <name type="common">Lavender scallops</name>
    <name type="synonym">South American air plant</name>
    <dbReference type="NCBI Taxonomy" id="63787"/>
    <lineage>
        <taxon>Eukaryota</taxon>
        <taxon>Viridiplantae</taxon>
        <taxon>Streptophyta</taxon>
        <taxon>Embryophyta</taxon>
        <taxon>Tracheophyta</taxon>
        <taxon>Spermatophyta</taxon>
        <taxon>Magnoliopsida</taxon>
        <taxon>eudicotyledons</taxon>
        <taxon>Gunneridae</taxon>
        <taxon>Pentapetalae</taxon>
        <taxon>Saxifragales</taxon>
        <taxon>Crassulaceae</taxon>
        <taxon>Kalanchoe</taxon>
    </lineage>
</organism>